<dbReference type="FunCoup" id="R7TE04">
    <property type="interactions" value="547"/>
</dbReference>
<feature type="transmembrane region" description="Helical" evidence="2">
    <location>
        <begin position="286"/>
        <end position="304"/>
    </location>
</feature>
<dbReference type="Proteomes" id="UP000014760">
    <property type="component" value="Unassembled WGS sequence"/>
</dbReference>
<dbReference type="PANTHER" id="PTHR31061:SF24">
    <property type="entry name" value="LD22376P"/>
    <property type="match status" value="1"/>
</dbReference>
<evidence type="ECO:0000313" key="4">
    <source>
        <dbReference type="EMBL" id="ELT89271.1"/>
    </source>
</evidence>
<feature type="transmembrane region" description="Helical" evidence="2">
    <location>
        <begin position="217"/>
        <end position="238"/>
    </location>
</feature>
<protein>
    <submittedName>
        <fullName evidence="4 5">Uncharacterized protein</fullName>
    </submittedName>
</protein>
<feature type="signal peptide" evidence="3">
    <location>
        <begin position="1"/>
        <end position="20"/>
    </location>
</feature>
<gene>
    <name evidence="4" type="ORF">CAPTEDRAFT_227545</name>
</gene>
<accession>R7TE04</accession>
<feature type="transmembrane region" description="Helical" evidence="2">
    <location>
        <begin position="479"/>
        <end position="498"/>
    </location>
</feature>
<feature type="transmembrane region" description="Helical" evidence="2">
    <location>
        <begin position="324"/>
        <end position="341"/>
    </location>
</feature>
<feature type="transmembrane region" description="Helical" evidence="2">
    <location>
        <begin position="133"/>
        <end position="158"/>
    </location>
</feature>
<evidence type="ECO:0000313" key="5">
    <source>
        <dbReference type="EnsemblMetazoa" id="CapteP227545"/>
    </source>
</evidence>
<keyword evidence="2" id="KW-1133">Transmembrane helix</keyword>
<organism evidence="4">
    <name type="scientific">Capitella teleta</name>
    <name type="common">Polychaete worm</name>
    <dbReference type="NCBI Taxonomy" id="283909"/>
    <lineage>
        <taxon>Eukaryota</taxon>
        <taxon>Metazoa</taxon>
        <taxon>Spiralia</taxon>
        <taxon>Lophotrochozoa</taxon>
        <taxon>Annelida</taxon>
        <taxon>Polychaeta</taxon>
        <taxon>Sedentaria</taxon>
        <taxon>Scolecida</taxon>
        <taxon>Capitellidae</taxon>
        <taxon>Capitella</taxon>
    </lineage>
</organism>
<feature type="region of interest" description="Disordered" evidence="1">
    <location>
        <begin position="181"/>
        <end position="207"/>
    </location>
</feature>
<reference evidence="5" key="3">
    <citation type="submission" date="2015-06" db="UniProtKB">
        <authorList>
            <consortium name="EnsemblMetazoa"/>
        </authorList>
    </citation>
    <scope>IDENTIFICATION</scope>
</reference>
<feature type="transmembrane region" description="Helical" evidence="2">
    <location>
        <begin position="581"/>
        <end position="601"/>
    </location>
</feature>
<dbReference type="EnsemblMetazoa" id="CapteT227545">
    <property type="protein sequence ID" value="CapteP227545"/>
    <property type="gene ID" value="CapteG227545"/>
</dbReference>
<evidence type="ECO:0000256" key="2">
    <source>
        <dbReference type="SAM" id="Phobius"/>
    </source>
</evidence>
<keyword evidence="2" id="KW-0812">Transmembrane</keyword>
<feature type="chain" id="PRO_5008786901" evidence="3">
    <location>
        <begin position="21"/>
        <end position="605"/>
    </location>
</feature>
<evidence type="ECO:0000256" key="1">
    <source>
        <dbReference type="SAM" id="MobiDB-lite"/>
    </source>
</evidence>
<reference evidence="6" key="1">
    <citation type="submission" date="2012-12" db="EMBL/GenBank/DDBJ databases">
        <authorList>
            <person name="Hellsten U."/>
            <person name="Grimwood J."/>
            <person name="Chapman J.A."/>
            <person name="Shapiro H."/>
            <person name="Aerts A."/>
            <person name="Otillar R.P."/>
            <person name="Terry A.Y."/>
            <person name="Boore J.L."/>
            <person name="Simakov O."/>
            <person name="Marletaz F."/>
            <person name="Cho S.-J."/>
            <person name="Edsinger-Gonzales E."/>
            <person name="Havlak P."/>
            <person name="Kuo D.-H."/>
            <person name="Larsson T."/>
            <person name="Lv J."/>
            <person name="Arendt D."/>
            <person name="Savage R."/>
            <person name="Osoegawa K."/>
            <person name="de Jong P."/>
            <person name="Lindberg D.R."/>
            <person name="Seaver E.C."/>
            <person name="Weisblat D.A."/>
            <person name="Putnam N.H."/>
            <person name="Grigoriev I.V."/>
            <person name="Rokhsar D.S."/>
        </authorList>
    </citation>
    <scope>NUCLEOTIDE SEQUENCE</scope>
    <source>
        <strain evidence="6">I ESC-2004</strain>
    </source>
</reference>
<feature type="transmembrane region" description="Helical" evidence="2">
    <location>
        <begin position="362"/>
        <end position="381"/>
    </location>
</feature>
<sequence>MALATILIPIIFFLCRITSAEEQECKHGGNSRDQAWLTIVSEFSHPNKTLSLLGQTNACYKSYLTPIPGNENCSIRLDTKFPIKLQVVDESGQLLWKKHVHLSEHGEYALFLYPNASDVLTFNFVVLHVSGDVFIPIYVALGFFAAVSLLWIALRFLYRNEYHRRIISLLVKEEQLLEDLGDPEESDPEMQTESATDDAETTAVNKTHKERLRSLDAFRGMSLTIMIFVNYGGGGYWFFDHSYWNGLTLADLVFPWFTWIIGTALALSIQGQMRRGKTKFSIAAKIIRRTCVLFALGIVLGSGGGSEPVDVQTLRIPGVLQRLAISYLVVALLHLIFAKANKDHQPSRLDMVRDITDHWPQWGIVLVMVACHLGLTFLLPISDVEGTCPTGYLGPGGLHEGGKYENCTGGAAAVIDRWFFSRQHVYQTPTCKEVYKTVEPHDPEGILGTLTSIFLCFLGLQAGVILTTFKQKSPRMRRWIVWGIILGLIAGLLCGFKQDGGWIPVNKNLWSLSFVLGLASMAFVLLAVFYLLIDVHGLWSGAPFLYPGMNSIAVYVSHIVFQRDFPVSWKTDNSHASLMALHLWGVTIWVTMAFVMHLNGIHIAI</sequence>
<dbReference type="HOGENOM" id="CLU_029171_3_2_1"/>
<dbReference type="OMA" id="CHQCLYQ"/>
<keyword evidence="2" id="KW-0472">Membrane</keyword>
<feature type="transmembrane region" description="Helical" evidence="2">
    <location>
        <begin position="510"/>
        <end position="532"/>
    </location>
</feature>
<dbReference type="AlphaFoldDB" id="R7TE04"/>
<dbReference type="PANTHER" id="PTHR31061">
    <property type="entry name" value="LD22376P"/>
    <property type="match status" value="1"/>
</dbReference>
<evidence type="ECO:0000256" key="3">
    <source>
        <dbReference type="SAM" id="SignalP"/>
    </source>
</evidence>
<feature type="compositionally biased region" description="Acidic residues" evidence="1">
    <location>
        <begin position="181"/>
        <end position="200"/>
    </location>
</feature>
<dbReference type="EMBL" id="AMQN01014936">
    <property type="status" value="NOT_ANNOTATED_CDS"/>
    <property type="molecule type" value="Genomic_DNA"/>
</dbReference>
<proteinExistence type="predicted"/>
<dbReference type="OrthoDB" id="2149840at2759"/>
<keyword evidence="3" id="KW-0732">Signal</keyword>
<reference evidence="4 6" key="2">
    <citation type="journal article" date="2013" name="Nature">
        <title>Insights into bilaterian evolution from three spiralian genomes.</title>
        <authorList>
            <person name="Simakov O."/>
            <person name="Marletaz F."/>
            <person name="Cho S.J."/>
            <person name="Edsinger-Gonzales E."/>
            <person name="Havlak P."/>
            <person name="Hellsten U."/>
            <person name="Kuo D.H."/>
            <person name="Larsson T."/>
            <person name="Lv J."/>
            <person name="Arendt D."/>
            <person name="Savage R."/>
            <person name="Osoegawa K."/>
            <person name="de Jong P."/>
            <person name="Grimwood J."/>
            <person name="Chapman J.A."/>
            <person name="Shapiro H."/>
            <person name="Aerts A."/>
            <person name="Otillar R.P."/>
            <person name="Terry A.Y."/>
            <person name="Boore J.L."/>
            <person name="Grigoriev I.V."/>
            <person name="Lindberg D.R."/>
            <person name="Seaver E.C."/>
            <person name="Weisblat D.A."/>
            <person name="Putnam N.H."/>
            <person name="Rokhsar D.S."/>
        </authorList>
    </citation>
    <scope>NUCLEOTIDE SEQUENCE</scope>
    <source>
        <strain evidence="4 6">I ESC-2004</strain>
    </source>
</reference>
<keyword evidence="6" id="KW-1185">Reference proteome</keyword>
<dbReference type="EMBL" id="KB311434">
    <property type="protein sequence ID" value="ELT89271.1"/>
    <property type="molecule type" value="Genomic_DNA"/>
</dbReference>
<name>R7TE04_CAPTE</name>
<feature type="transmembrane region" description="Helical" evidence="2">
    <location>
        <begin position="244"/>
        <end position="266"/>
    </location>
</feature>
<feature type="transmembrane region" description="Helical" evidence="2">
    <location>
        <begin position="544"/>
        <end position="561"/>
    </location>
</feature>
<feature type="transmembrane region" description="Helical" evidence="2">
    <location>
        <begin position="446"/>
        <end position="467"/>
    </location>
</feature>
<evidence type="ECO:0000313" key="6">
    <source>
        <dbReference type="Proteomes" id="UP000014760"/>
    </source>
</evidence>